<dbReference type="EMBL" id="MNCJ02000318">
    <property type="protein sequence ID" value="KAF5813909.1"/>
    <property type="molecule type" value="Genomic_DNA"/>
</dbReference>
<reference evidence="1" key="1">
    <citation type="journal article" date="2017" name="Nature">
        <title>The sunflower genome provides insights into oil metabolism, flowering and Asterid evolution.</title>
        <authorList>
            <person name="Badouin H."/>
            <person name="Gouzy J."/>
            <person name="Grassa C.J."/>
            <person name="Murat F."/>
            <person name="Staton S.E."/>
            <person name="Cottret L."/>
            <person name="Lelandais-Briere C."/>
            <person name="Owens G.L."/>
            <person name="Carrere S."/>
            <person name="Mayjonade B."/>
            <person name="Legrand L."/>
            <person name="Gill N."/>
            <person name="Kane N.C."/>
            <person name="Bowers J.E."/>
            <person name="Hubner S."/>
            <person name="Bellec A."/>
            <person name="Berard A."/>
            <person name="Berges H."/>
            <person name="Blanchet N."/>
            <person name="Boniface M.C."/>
            <person name="Brunel D."/>
            <person name="Catrice O."/>
            <person name="Chaidir N."/>
            <person name="Claudel C."/>
            <person name="Donnadieu C."/>
            <person name="Faraut T."/>
            <person name="Fievet G."/>
            <person name="Helmstetter N."/>
            <person name="King M."/>
            <person name="Knapp S.J."/>
            <person name="Lai Z."/>
            <person name="Le Paslier M.C."/>
            <person name="Lippi Y."/>
            <person name="Lorenzon L."/>
            <person name="Mandel J.R."/>
            <person name="Marage G."/>
            <person name="Marchand G."/>
            <person name="Marquand E."/>
            <person name="Bret-Mestries E."/>
            <person name="Morien E."/>
            <person name="Nambeesan S."/>
            <person name="Nguyen T."/>
            <person name="Pegot-Espagnet P."/>
            <person name="Pouilly N."/>
            <person name="Raftis F."/>
            <person name="Sallet E."/>
            <person name="Schiex T."/>
            <person name="Thomas J."/>
            <person name="Vandecasteele C."/>
            <person name="Vares D."/>
            <person name="Vear F."/>
            <person name="Vautrin S."/>
            <person name="Crespi M."/>
            <person name="Mangin B."/>
            <person name="Burke J.M."/>
            <person name="Salse J."/>
            <person name="Munos S."/>
            <person name="Vincourt P."/>
            <person name="Rieseberg L.H."/>
            <person name="Langlade N.B."/>
        </authorList>
    </citation>
    <scope>NUCLEOTIDE SEQUENCE</scope>
    <source>
        <tissue evidence="1">Leaves</tissue>
    </source>
</reference>
<dbReference type="AlphaFoldDB" id="A0A9K3JF96"/>
<sequence>MYQRACIKLTLTLSSSLSDLSLSLISSISRPNQSTELDDSSNPLAVLELPTPPCPRLAEAILHCTRTKDANNGYTPDSAAYTC</sequence>
<gene>
    <name evidence="1" type="ORF">HanXRQr2_Chr03g0104331</name>
</gene>
<accession>A0A9K3JF96</accession>
<comment type="caution">
    <text evidence="1">The sequence shown here is derived from an EMBL/GenBank/DDBJ whole genome shotgun (WGS) entry which is preliminary data.</text>
</comment>
<keyword evidence="2" id="KW-1185">Reference proteome</keyword>
<organism evidence="1 2">
    <name type="scientific">Helianthus annuus</name>
    <name type="common">Common sunflower</name>
    <dbReference type="NCBI Taxonomy" id="4232"/>
    <lineage>
        <taxon>Eukaryota</taxon>
        <taxon>Viridiplantae</taxon>
        <taxon>Streptophyta</taxon>
        <taxon>Embryophyta</taxon>
        <taxon>Tracheophyta</taxon>
        <taxon>Spermatophyta</taxon>
        <taxon>Magnoliopsida</taxon>
        <taxon>eudicotyledons</taxon>
        <taxon>Gunneridae</taxon>
        <taxon>Pentapetalae</taxon>
        <taxon>asterids</taxon>
        <taxon>campanulids</taxon>
        <taxon>Asterales</taxon>
        <taxon>Asteraceae</taxon>
        <taxon>Asteroideae</taxon>
        <taxon>Heliantheae alliance</taxon>
        <taxon>Heliantheae</taxon>
        <taxon>Helianthus</taxon>
    </lineage>
</organism>
<dbReference type="Gramene" id="mRNA:HanXRQr2_Chr03g0104331">
    <property type="protein sequence ID" value="CDS:HanXRQr2_Chr03g0104331.1"/>
    <property type="gene ID" value="HanXRQr2_Chr03g0104331"/>
</dbReference>
<dbReference type="Proteomes" id="UP000215914">
    <property type="component" value="Unassembled WGS sequence"/>
</dbReference>
<name>A0A9K3JF96_HELAN</name>
<reference evidence="1" key="2">
    <citation type="submission" date="2020-06" db="EMBL/GenBank/DDBJ databases">
        <title>Helianthus annuus Genome sequencing and assembly Release 2.</title>
        <authorList>
            <person name="Gouzy J."/>
            <person name="Langlade N."/>
            <person name="Munos S."/>
        </authorList>
    </citation>
    <scope>NUCLEOTIDE SEQUENCE</scope>
    <source>
        <tissue evidence="1">Leaves</tissue>
    </source>
</reference>
<evidence type="ECO:0000313" key="1">
    <source>
        <dbReference type="EMBL" id="KAF5813909.1"/>
    </source>
</evidence>
<protein>
    <submittedName>
        <fullName evidence="1">Uncharacterized protein</fullName>
    </submittedName>
</protein>
<evidence type="ECO:0000313" key="2">
    <source>
        <dbReference type="Proteomes" id="UP000215914"/>
    </source>
</evidence>
<proteinExistence type="predicted"/>